<feature type="domain" description="Phosphatidic acid phosphatase type 2/haloperoxidase" evidence="2">
    <location>
        <begin position="30"/>
        <end position="140"/>
    </location>
</feature>
<protein>
    <submittedName>
        <fullName evidence="3">Phosphatase PAP2 family protein</fullName>
    </submittedName>
</protein>
<dbReference type="Proteomes" id="UP000886757">
    <property type="component" value="Unassembled WGS sequence"/>
</dbReference>
<dbReference type="SUPFAM" id="SSF48317">
    <property type="entry name" value="Acid phosphatase/Vanadium-dependent haloperoxidase"/>
    <property type="match status" value="1"/>
</dbReference>
<dbReference type="PANTHER" id="PTHR14969:SF13">
    <property type="entry name" value="AT30094P"/>
    <property type="match status" value="1"/>
</dbReference>
<evidence type="ECO:0000256" key="1">
    <source>
        <dbReference type="SAM" id="Phobius"/>
    </source>
</evidence>
<dbReference type="PANTHER" id="PTHR14969">
    <property type="entry name" value="SPHINGOSINE-1-PHOSPHATE PHOSPHOHYDROLASE"/>
    <property type="match status" value="1"/>
</dbReference>
<keyword evidence="1" id="KW-1133">Transmembrane helix</keyword>
<dbReference type="InterPro" id="IPR036938">
    <property type="entry name" value="PAP2/HPO_sf"/>
</dbReference>
<feature type="transmembrane region" description="Helical" evidence="1">
    <location>
        <begin position="30"/>
        <end position="49"/>
    </location>
</feature>
<name>A0A9D1ABJ5_9FIRM</name>
<sequence length="157" mass="17358">MVAVTTLGNAGAVWILLGILLLLRKKHRKTGIILLAALFIDFLVCNIYLKNLIQAPRPCELNTAVQLLISRPSDYSFPSGHTASSFAAVTVFFLQKEKFWPAALVLALLIAFSRMYLYVHFPSDITGGILTGIACAVLTRTILQGAWRRFKKHTVKG</sequence>
<accession>A0A9D1ABJ5</accession>
<dbReference type="AlphaFoldDB" id="A0A9D1ABJ5"/>
<dbReference type="Gene3D" id="1.20.144.10">
    <property type="entry name" value="Phosphatidic acid phosphatase type 2/haloperoxidase"/>
    <property type="match status" value="1"/>
</dbReference>
<reference evidence="3" key="1">
    <citation type="submission" date="2020-10" db="EMBL/GenBank/DDBJ databases">
        <authorList>
            <person name="Gilroy R."/>
        </authorList>
    </citation>
    <scope>NUCLEOTIDE SEQUENCE</scope>
    <source>
        <strain evidence="3">ChiSjej4B22-8148</strain>
    </source>
</reference>
<keyword evidence="1" id="KW-0812">Transmembrane</keyword>
<dbReference type="InterPro" id="IPR000326">
    <property type="entry name" value="PAP2/HPO"/>
</dbReference>
<evidence type="ECO:0000313" key="3">
    <source>
        <dbReference type="EMBL" id="HIR12934.1"/>
    </source>
</evidence>
<feature type="transmembrane region" description="Helical" evidence="1">
    <location>
        <begin position="75"/>
        <end position="94"/>
    </location>
</feature>
<feature type="transmembrane region" description="Helical" evidence="1">
    <location>
        <begin position="6"/>
        <end position="23"/>
    </location>
</feature>
<evidence type="ECO:0000259" key="2">
    <source>
        <dbReference type="SMART" id="SM00014"/>
    </source>
</evidence>
<feature type="transmembrane region" description="Helical" evidence="1">
    <location>
        <begin position="99"/>
        <end position="119"/>
    </location>
</feature>
<feature type="transmembrane region" description="Helical" evidence="1">
    <location>
        <begin position="125"/>
        <end position="143"/>
    </location>
</feature>
<comment type="caution">
    <text evidence="3">The sequence shown here is derived from an EMBL/GenBank/DDBJ whole genome shotgun (WGS) entry which is preliminary data.</text>
</comment>
<dbReference type="SMART" id="SM00014">
    <property type="entry name" value="acidPPc"/>
    <property type="match status" value="1"/>
</dbReference>
<dbReference type="EMBL" id="DVGK01000042">
    <property type="protein sequence ID" value="HIR12934.1"/>
    <property type="molecule type" value="Genomic_DNA"/>
</dbReference>
<gene>
    <name evidence="3" type="ORF">IAB31_03305</name>
</gene>
<keyword evidence="1" id="KW-0472">Membrane</keyword>
<organism evidence="3 4">
    <name type="scientific">Candidatus Choladousia intestinavium</name>
    <dbReference type="NCBI Taxonomy" id="2840727"/>
    <lineage>
        <taxon>Bacteria</taxon>
        <taxon>Bacillati</taxon>
        <taxon>Bacillota</taxon>
        <taxon>Clostridia</taxon>
        <taxon>Lachnospirales</taxon>
        <taxon>Lachnospiraceae</taxon>
        <taxon>Lachnospiraceae incertae sedis</taxon>
        <taxon>Candidatus Choladousia</taxon>
    </lineage>
</organism>
<dbReference type="Pfam" id="PF01569">
    <property type="entry name" value="PAP2"/>
    <property type="match status" value="1"/>
</dbReference>
<reference evidence="3" key="2">
    <citation type="journal article" date="2021" name="PeerJ">
        <title>Extensive microbial diversity within the chicken gut microbiome revealed by metagenomics and culture.</title>
        <authorList>
            <person name="Gilroy R."/>
            <person name="Ravi A."/>
            <person name="Getino M."/>
            <person name="Pursley I."/>
            <person name="Horton D.L."/>
            <person name="Alikhan N.F."/>
            <person name="Baker D."/>
            <person name="Gharbi K."/>
            <person name="Hall N."/>
            <person name="Watson M."/>
            <person name="Adriaenssens E.M."/>
            <person name="Foster-Nyarko E."/>
            <person name="Jarju S."/>
            <person name="Secka A."/>
            <person name="Antonio M."/>
            <person name="Oren A."/>
            <person name="Chaudhuri R.R."/>
            <person name="La Ragione R."/>
            <person name="Hildebrand F."/>
            <person name="Pallen M.J."/>
        </authorList>
    </citation>
    <scope>NUCLEOTIDE SEQUENCE</scope>
    <source>
        <strain evidence="3">ChiSjej4B22-8148</strain>
    </source>
</reference>
<proteinExistence type="predicted"/>
<evidence type="ECO:0000313" key="4">
    <source>
        <dbReference type="Proteomes" id="UP000886757"/>
    </source>
</evidence>